<comment type="caution">
    <text evidence="4">The sequence shown here is derived from an EMBL/GenBank/DDBJ whole genome shotgun (WGS) entry which is preliminary data.</text>
</comment>
<feature type="region of interest" description="Disordered" evidence="1">
    <location>
        <begin position="749"/>
        <end position="768"/>
    </location>
</feature>
<reference evidence="5" key="1">
    <citation type="journal article" date="2019" name="Int. J. Syst. Evol. Microbiol.">
        <title>The Global Catalogue of Microorganisms (GCM) 10K type strain sequencing project: providing services to taxonomists for standard genome sequencing and annotation.</title>
        <authorList>
            <consortium name="The Broad Institute Genomics Platform"/>
            <consortium name="The Broad Institute Genome Sequencing Center for Infectious Disease"/>
            <person name="Wu L."/>
            <person name="Ma J."/>
        </authorList>
    </citation>
    <scope>NUCLEOTIDE SEQUENCE [LARGE SCALE GENOMIC DNA]</scope>
    <source>
        <strain evidence="5">XZYJT-10</strain>
    </source>
</reference>
<dbReference type="InterPro" id="IPR000160">
    <property type="entry name" value="GGDEF_dom"/>
</dbReference>
<dbReference type="InterPro" id="IPR035919">
    <property type="entry name" value="EAL_sf"/>
</dbReference>
<evidence type="ECO:0000259" key="3">
    <source>
        <dbReference type="PROSITE" id="PS50887"/>
    </source>
</evidence>
<dbReference type="SUPFAM" id="SSF55073">
    <property type="entry name" value="Nucleotide cyclase"/>
    <property type="match status" value="1"/>
</dbReference>
<sequence>MRSADDPSLVTHHWSTLQLTEFCAVLTGSADEDEVLRLAVERASEALEAEIAAVVIEGEVRAHWGLAGDAAETETLRTIGSARSVRLAGLGEVHTFAARLGRGTGDFLVVGRLDLALAGPERQTVQAMAQLLSLVLRNLRALTAERSLREEQQVLLRDKEREAAERLALLEEVRNRQRLLEQLLTIQQAVAARHPLAQVLDAVTAGAAELLNHRPVLLVLADSSTARSLTVVSGDLAAVADHEAALKVAGRSIATGSHVSDDAVLTTPAGRTRLTAAPVSVGHEIAGSLVAVLDDAGADRFAEQQDLLVAFAQQASLALTDARTVEAVTQAQHDPVTGLPNRTLFLQRLREALAERRDDIVLFIDLDRFKSVNDSLGHRAGDALLAAVSRRIAQRLRAEDMAARIGGDEFAVLLRDITLDDAVRVAESLVESLRQPFRIAARDALIGASVGVSARNSADDTADDLLSNADVAMYTAKKRGASQVVVFEPQMLAETVERLDLVADLQRALQQGDLRLHYQPLVDLRSLRPVGVEALMRWTCPRRGVVPPDEFIGIAEESDLIVDMGLWALREGVRQLARWRCDFPGLGLNLNIAPRQLLDRDFVSHVADTLLIEGVPAAALTLELTETAMIRDPEMAGHQMTRLKDLGLRVAIDDFGTGYSSLSYLRRFPVDELKIDRSFINAMNRSAEDLALVRTVIDLAEALRLQTVAEGIEDADQLATLRTLGCRIGQGYHLSRPLVPTAAAEYLQTAQDKPRKAPTSPRPQPARR</sequence>
<name>A0ABW2I5C0_9ACTN</name>
<evidence type="ECO:0000313" key="5">
    <source>
        <dbReference type="Proteomes" id="UP001596548"/>
    </source>
</evidence>
<dbReference type="InterPro" id="IPR043128">
    <property type="entry name" value="Rev_trsase/Diguanyl_cyclase"/>
</dbReference>
<dbReference type="SMART" id="SM00267">
    <property type="entry name" value="GGDEF"/>
    <property type="match status" value="1"/>
</dbReference>
<dbReference type="Pfam" id="PF00563">
    <property type="entry name" value="EAL"/>
    <property type="match status" value="1"/>
</dbReference>
<dbReference type="SUPFAM" id="SSF141868">
    <property type="entry name" value="EAL domain-like"/>
    <property type="match status" value="1"/>
</dbReference>
<dbReference type="Gene3D" id="3.20.20.450">
    <property type="entry name" value="EAL domain"/>
    <property type="match status" value="1"/>
</dbReference>
<accession>A0ABW2I5C0</accession>
<dbReference type="EMBL" id="JBHTBJ010000072">
    <property type="protein sequence ID" value="MFC7280023.1"/>
    <property type="molecule type" value="Genomic_DNA"/>
</dbReference>
<dbReference type="PROSITE" id="PS50887">
    <property type="entry name" value="GGDEF"/>
    <property type="match status" value="1"/>
</dbReference>
<dbReference type="SMART" id="SM00052">
    <property type="entry name" value="EAL"/>
    <property type="match status" value="1"/>
</dbReference>
<dbReference type="PROSITE" id="PS50883">
    <property type="entry name" value="EAL"/>
    <property type="match status" value="1"/>
</dbReference>
<protein>
    <submittedName>
        <fullName evidence="4">Bifunctional diguanylate cyclase/phosphodiesterase</fullName>
    </submittedName>
</protein>
<dbReference type="PANTHER" id="PTHR33121:SF70">
    <property type="entry name" value="SIGNALING PROTEIN YKOW"/>
    <property type="match status" value="1"/>
</dbReference>
<evidence type="ECO:0000259" key="2">
    <source>
        <dbReference type="PROSITE" id="PS50883"/>
    </source>
</evidence>
<gene>
    <name evidence="4" type="ORF">ACFQS1_39205</name>
</gene>
<dbReference type="CDD" id="cd01949">
    <property type="entry name" value="GGDEF"/>
    <property type="match status" value="1"/>
</dbReference>
<dbReference type="InterPro" id="IPR029787">
    <property type="entry name" value="Nucleotide_cyclase"/>
</dbReference>
<dbReference type="PANTHER" id="PTHR33121">
    <property type="entry name" value="CYCLIC DI-GMP PHOSPHODIESTERASE PDEF"/>
    <property type="match status" value="1"/>
</dbReference>
<dbReference type="Gene3D" id="3.30.450.40">
    <property type="match status" value="1"/>
</dbReference>
<dbReference type="Pfam" id="PF00990">
    <property type="entry name" value="GGDEF"/>
    <property type="match status" value="1"/>
</dbReference>
<organism evidence="4 5">
    <name type="scientific">Paractinoplanes rhizophilus</name>
    <dbReference type="NCBI Taxonomy" id="1416877"/>
    <lineage>
        <taxon>Bacteria</taxon>
        <taxon>Bacillati</taxon>
        <taxon>Actinomycetota</taxon>
        <taxon>Actinomycetes</taxon>
        <taxon>Micromonosporales</taxon>
        <taxon>Micromonosporaceae</taxon>
        <taxon>Paractinoplanes</taxon>
    </lineage>
</organism>
<dbReference type="SUPFAM" id="SSF55781">
    <property type="entry name" value="GAF domain-like"/>
    <property type="match status" value="1"/>
</dbReference>
<evidence type="ECO:0000256" key="1">
    <source>
        <dbReference type="SAM" id="MobiDB-lite"/>
    </source>
</evidence>
<evidence type="ECO:0000313" key="4">
    <source>
        <dbReference type="EMBL" id="MFC7280023.1"/>
    </source>
</evidence>
<dbReference type="InterPro" id="IPR001633">
    <property type="entry name" value="EAL_dom"/>
</dbReference>
<dbReference type="InterPro" id="IPR029016">
    <property type="entry name" value="GAF-like_dom_sf"/>
</dbReference>
<proteinExistence type="predicted"/>
<feature type="domain" description="GGDEF" evidence="3">
    <location>
        <begin position="357"/>
        <end position="489"/>
    </location>
</feature>
<dbReference type="RefSeq" id="WP_378977910.1">
    <property type="nucleotide sequence ID" value="NZ_JBHTBJ010000072.1"/>
</dbReference>
<dbReference type="Proteomes" id="UP001596548">
    <property type="component" value="Unassembled WGS sequence"/>
</dbReference>
<dbReference type="CDD" id="cd01948">
    <property type="entry name" value="EAL"/>
    <property type="match status" value="1"/>
</dbReference>
<dbReference type="InterPro" id="IPR050706">
    <property type="entry name" value="Cyclic-di-GMP_PDE-like"/>
</dbReference>
<keyword evidence="5" id="KW-1185">Reference proteome</keyword>
<dbReference type="NCBIfam" id="TIGR00254">
    <property type="entry name" value="GGDEF"/>
    <property type="match status" value="1"/>
</dbReference>
<feature type="domain" description="EAL" evidence="2">
    <location>
        <begin position="498"/>
        <end position="751"/>
    </location>
</feature>
<dbReference type="Gene3D" id="3.30.70.270">
    <property type="match status" value="1"/>
</dbReference>